<dbReference type="RefSeq" id="WP_023948868.1">
    <property type="nucleotide sequence ID" value="NZ_BASD01000025.1"/>
</dbReference>
<proteinExistence type="predicted"/>
<comment type="caution">
    <text evidence="1">The sequence shown here is derived from an EMBL/GenBank/DDBJ whole genome shotgun (WGS) entry which is preliminary data.</text>
</comment>
<accession>T1DWD1</accession>
<evidence type="ECO:0000313" key="1">
    <source>
        <dbReference type="EMBL" id="GAD19513.1"/>
    </source>
</evidence>
<reference evidence="1 2" key="1">
    <citation type="journal article" date="2013" name="Genome Announc.">
        <title>Draft Genome Sequence of Helicobacter fennelliae Strain MRY12-0050, Isolated from a Bacteremia Patient.</title>
        <authorList>
            <person name="Rimbara E."/>
            <person name="Matsui M."/>
            <person name="Mori S."/>
            <person name="Suzuki S."/>
            <person name="Suzuki M."/>
            <person name="Kim H."/>
            <person name="Sekizuka T."/>
            <person name="Kuroda M."/>
            <person name="Shibayama K."/>
        </authorList>
    </citation>
    <scope>NUCLEOTIDE SEQUENCE [LARGE SCALE GENOMIC DNA]</scope>
    <source>
        <strain evidence="1 2">MRY12-0050</strain>
    </source>
</reference>
<dbReference type="STRING" id="1325130.HFN_0753"/>
<dbReference type="Proteomes" id="UP000018143">
    <property type="component" value="Unassembled WGS sequence"/>
</dbReference>
<dbReference type="EMBL" id="BASD01000025">
    <property type="protein sequence ID" value="GAD19513.1"/>
    <property type="molecule type" value="Genomic_DNA"/>
</dbReference>
<protein>
    <submittedName>
        <fullName evidence="1">Uncharacterized protein</fullName>
    </submittedName>
</protein>
<evidence type="ECO:0000313" key="2">
    <source>
        <dbReference type="Proteomes" id="UP000018143"/>
    </source>
</evidence>
<sequence length="66" mass="7779">MLLQVVDYHILGLSQNPKTIKKNTESTSIVIAKPLRAVAIKKKRERILDSDKCWFCFTLFYNEKFF</sequence>
<keyword evidence="2" id="KW-1185">Reference proteome</keyword>
<dbReference type="AlphaFoldDB" id="T1DWD1"/>
<name>T1DWD1_9HELI</name>
<organism evidence="1 2">
    <name type="scientific">Helicobacter fennelliae MRY12-0050</name>
    <dbReference type="NCBI Taxonomy" id="1325130"/>
    <lineage>
        <taxon>Bacteria</taxon>
        <taxon>Pseudomonadati</taxon>
        <taxon>Campylobacterota</taxon>
        <taxon>Epsilonproteobacteria</taxon>
        <taxon>Campylobacterales</taxon>
        <taxon>Helicobacteraceae</taxon>
        <taxon>Helicobacter</taxon>
    </lineage>
</organism>
<gene>
    <name evidence="1" type="ORF">HFN_0753</name>
</gene>